<dbReference type="PANTHER" id="PTHR46796">
    <property type="entry name" value="HTH-TYPE TRANSCRIPTIONAL ACTIVATOR RHAS-RELATED"/>
    <property type="match status" value="1"/>
</dbReference>
<evidence type="ECO:0000256" key="3">
    <source>
        <dbReference type="ARBA" id="ARBA00023163"/>
    </source>
</evidence>
<evidence type="ECO:0000256" key="1">
    <source>
        <dbReference type="ARBA" id="ARBA00023015"/>
    </source>
</evidence>
<sequence length="380" mass="41818">MHEWHADFQLTERPRGRQEAFVGRFPRAAAAVPGKPALPSDQGSLETLVQSLRFEPFLHFRVRLDRSFCVHIDSHRRAPIYVIDGHDCWLQLGSEPAIALAHGDVVFLPRGGAHRVFSDPAAAPSSFEDLLACQPAQRGPTHEPQAAGSDSVWSGSFYWSAHLASHPLVASLPPVLHLRAADAASWLPFLTDLLRWMADGHTGGKGVGMSETVGTLMQHLVLDWLRRMNASPRVSERLAADMQDPRLLLALAAIHARPAHPWTAESLAGLCHMSRTTFSTRFQTQMHQSPMRYLACWRIHLATGLLREQRLSLDQVAERVGYSTGAILARAYKRVLGISPRGGERKEIDACAIRPGDEGASSTGWPENPQRSGGLSDRSA</sequence>
<dbReference type="Gene3D" id="1.10.10.60">
    <property type="entry name" value="Homeodomain-like"/>
    <property type="match status" value="1"/>
</dbReference>
<proteinExistence type="predicted"/>
<protein>
    <submittedName>
        <fullName evidence="6">Transcriptional regulator, AraC family</fullName>
    </submittedName>
</protein>
<evidence type="ECO:0000256" key="4">
    <source>
        <dbReference type="SAM" id="MobiDB-lite"/>
    </source>
</evidence>
<organism evidence="6 7">
    <name type="scientific">Variovorax paradoxus (strain EPS)</name>
    <dbReference type="NCBI Taxonomy" id="595537"/>
    <lineage>
        <taxon>Bacteria</taxon>
        <taxon>Pseudomonadati</taxon>
        <taxon>Pseudomonadota</taxon>
        <taxon>Betaproteobacteria</taxon>
        <taxon>Burkholderiales</taxon>
        <taxon>Comamonadaceae</taxon>
        <taxon>Variovorax</taxon>
    </lineage>
</organism>
<keyword evidence="1" id="KW-0805">Transcription regulation</keyword>
<reference evidence="6 7" key="2">
    <citation type="journal article" date="2013" name="Genome Announc.">
        <title>Genome of the Root-Associated Plant Growth-Promoting Bacterium Variovorax paradoxus Strain EPS.</title>
        <authorList>
            <person name="Han J.I."/>
            <person name="Spain J.C."/>
            <person name="Leadbetter J.R."/>
            <person name="Ovchinnikova G."/>
            <person name="Goodwin L.A."/>
            <person name="Han C.S."/>
            <person name="Woyke T."/>
            <person name="Davenport K.W."/>
            <person name="Orwin P.M."/>
        </authorList>
    </citation>
    <scope>NUCLEOTIDE SEQUENCE [LARGE SCALE GENOMIC DNA]</scope>
    <source>
        <strain evidence="6 7">EPS</strain>
    </source>
</reference>
<dbReference type="AlphaFoldDB" id="E6VAP7"/>
<dbReference type="InterPro" id="IPR050204">
    <property type="entry name" value="AraC_XylS_family_regulators"/>
</dbReference>
<dbReference type="InterPro" id="IPR032783">
    <property type="entry name" value="AraC_lig"/>
</dbReference>
<evidence type="ECO:0000256" key="2">
    <source>
        <dbReference type="ARBA" id="ARBA00023125"/>
    </source>
</evidence>
<keyword evidence="3" id="KW-0804">Transcription</keyword>
<dbReference type="InterPro" id="IPR009057">
    <property type="entry name" value="Homeodomain-like_sf"/>
</dbReference>
<dbReference type="STRING" id="595537.Varpa_0939"/>
<evidence type="ECO:0000259" key="5">
    <source>
        <dbReference type="PROSITE" id="PS01124"/>
    </source>
</evidence>
<dbReference type="PROSITE" id="PS01124">
    <property type="entry name" value="HTH_ARAC_FAMILY_2"/>
    <property type="match status" value="1"/>
</dbReference>
<evidence type="ECO:0000313" key="7">
    <source>
        <dbReference type="Proteomes" id="UP000008917"/>
    </source>
</evidence>
<evidence type="ECO:0000313" key="6">
    <source>
        <dbReference type="EMBL" id="ADU35157.1"/>
    </source>
</evidence>
<keyword evidence="2" id="KW-0238">DNA-binding</keyword>
<feature type="domain" description="HTH araC/xylS-type" evidence="5">
    <location>
        <begin position="248"/>
        <end position="346"/>
    </location>
</feature>
<feature type="region of interest" description="Disordered" evidence="4">
    <location>
        <begin position="347"/>
        <end position="380"/>
    </location>
</feature>
<feature type="compositionally biased region" description="Polar residues" evidence="4">
    <location>
        <begin position="360"/>
        <end position="373"/>
    </location>
</feature>
<dbReference type="EMBL" id="CP002417">
    <property type="protein sequence ID" value="ADU35157.1"/>
    <property type="molecule type" value="Genomic_DNA"/>
</dbReference>
<dbReference type="InterPro" id="IPR018060">
    <property type="entry name" value="HTH_AraC"/>
</dbReference>
<reference evidence="7" key="1">
    <citation type="submission" date="2010-12" db="EMBL/GenBank/DDBJ databases">
        <title>Complete sequence of Variovorax paradoxus EPS.</title>
        <authorList>
            <consortium name="US DOE Joint Genome Institute"/>
            <person name="Lucas S."/>
            <person name="Copeland A."/>
            <person name="Lapidus A."/>
            <person name="Cheng J.-F."/>
            <person name="Goodwin L."/>
            <person name="Pitluck S."/>
            <person name="Teshima H."/>
            <person name="Detter J.C."/>
            <person name="Han C."/>
            <person name="Tapia R."/>
            <person name="Land M."/>
            <person name="Hauser L."/>
            <person name="Kyrpides N."/>
            <person name="Ivanova N."/>
            <person name="Ovchinnikova G."/>
            <person name="Orwin P."/>
            <person name="Han J.-I.G."/>
            <person name="Woyke T."/>
        </authorList>
    </citation>
    <scope>NUCLEOTIDE SEQUENCE [LARGE SCALE GENOMIC DNA]</scope>
    <source>
        <strain evidence="7">EPS</strain>
    </source>
</reference>
<dbReference type="Pfam" id="PF12833">
    <property type="entry name" value="HTH_18"/>
    <property type="match status" value="1"/>
</dbReference>
<name>E6VAP7_VARPE</name>
<dbReference type="GO" id="GO:0003700">
    <property type="term" value="F:DNA-binding transcription factor activity"/>
    <property type="evidence" value="ECO:0007669"/>
    <property type="project" value="InterPro"/>
</dbReference>
<dbReference type="GO" id="GO:0043565">
    <property type="term" value="F:sequence-specific DNA binding"/>
    <property type="evidence" value="ECO:0007669"/>
    <property type="project" value="InterPro"/>
</dbReference>
<dbReference type="SUPFAM" id="SSF46689">
    <property type="entry name" value="Homeodomain-like"/>
    <property type="match status" value="2"/>
</dbReference>
<dbReference type="RefSeq" id="WP_013539402.1">
    <property type="nucleotide sequence ID" value="NC_014931.1"/>
</dbReference>
<dbReference type="eggNOG" id="COG2207">
    <property type="taxonomic scope" value="Bacteria"/>
</dbReference>
<dbReference type="InterPro" id="IPR018062">
    <property type="entry name" value="HTH_AraC-typ_CS"/>
</dbReference>
<accession>E6VAP7</accession>
<dbReference type="SMART" id="SM00342">
    <property type="entry name" value="HTH_ARAC"/>
    <property type="match status" value="1"/>
</dbReference>
<dbReference type="PROSITE" id="PS00041">
    <property type="entry name" value="HTH_ARAC_FAMILY_1"/>
    <property type="match status" value="1"/>
</dbReference>
<dbReference type="HOGENOM" id="CLU_000445_81_0_4"/>
<dbReference type="KEGG" id="vpe:Varpa_0939"/>
<dbReference type="Pfam" id="PF12852">
    <property type="entry name" value="Cupin_6"/>
    <property type="match status" value="1"/>
</dbReference>
<gene>
    <name evidence="6" type="ordered locus">Varpa_0939</name>
</gene>
<dbReference type="Proteomes" id="UP000008917">
    <property type="component" value="Chromosome"/>
</dbReference>
<dbReference type="PANTHER" id="PTHR46796:SF7">
    <property type="entry name" value="ARAC FAMILY TRANSCRIPTIONAL REGULATOR"/>
    <property type="match status" value="1"/>
</dbReference>